<dbReference type="RefSeq" id="XP_030831816.1">
    <property type="nucleotide sequence ID" value="XM_030975956.1"/>
</dbReference>
<keyword evidence="4" id="KW-1185">Reference proteome</keyword>
<dbReference type="Pfam" id="PF03665">
    <property type="entry name" value="UPF0172"/>
    <property type="match status" value="1"/>
</dbReference>
<name>A0A7M7N6P8_STRPU</name>
<dbReference type="OrthoDB" id="194468at2759"/>
<dbReference type="PANTHER" id="PTHR12941:SF10">
    <property type="entry name" value="ER MEMBRANE PROTEIN COMPLEX SUBUNIT 8_9 HOMOLOG"/>
    <property type="match status" value="1"/>
</dbReference>
<dbReference type="InterPro" id="IPR037518">
    <property type="entry name" value="MPN"/>
</dbReference>
<dbReference type="InterPro" id="IPR005366">
    <property type="entry name" value="EMC8/9"/>
</dbReference>
<reference evidence="4" key="1">
    <citation type="submission" date="2015-02" db="EMBL/GenBank/DDBJ databases">
        <title>Genome sequencing for Strongylocentrotus purpuratus.</title>
        <authorList>
            <person name="Murali S."/>
            <person name="Liu Y."/>
            <person name="Vee V."/>
            <person name="English A."/>
            <person name="Wang M."/>
            <person name="Skinner E."/>
            <person name="Han Y."/>
            <person name="Muzny D.M."/>
            <person name="Worley K.C."/>
            <person name="Gibbs R.A."/>
        </authorList>
    </citation>
    <scope>NUCLEOTIDE SEQUENCE</scope>
</reference>
<dbReference type="CDD" id="cd08060">
    <property type="entry name" value="MPN_UPF0172"/>
    <property type="match status" value="1"/>
</dbReference>
<evidence type="ECO:0000259" key="2">
    <source>
        <dbReference type="PROSITE" id="PS50249"/>
    </source>
</evidence>
<dbReference type="EnsemblMetazoa" id="XM_030975956">
    <property type="protein sequence ID" value="XP_030831816"/>
    <property type="gene ID" value="LOC582477"/>
</dbReference>
<dbReference type="InParanoid" id="A0A7M7N6P8"/>
<dbReference type="PANTHER" id="PTHR12941">
    <property type="entry name" value="ER MEMBRANE PROTEIN COMPLEX"/>
    <property type="match status" value="1"/>
</dbReference>
<proteinExistence type="inferred from homology"/>
<dbReference type="OMA" id="QIDSWCK"/>
<dbReference type="Proteomes" id="UP000007110">
    <property type="component" value="Unassembled WGS sequence"/>
</dbReference>
<organism evidence="3 4">
    <name type="scientific">Strongylocentrotus purpuratus</name>
    <name type="common">Purple sea urchin</name>
    <dbReference type="NCBI Taxonomy" id="7668"/>
    <lineage>
        <taxon>Eukaryota</taxon>
        <taxon>Metazoa</taxon>
        <taxon>Echinodermata</taxon>
        <taxon>Eleutherozoa</taxon>
        <taxon>Echinozoa</taxon>
        <taxon>Echinoidea</taxon>
        <taxon>Euechinoidea</taxon>
        <taxon>Echinacea</taxon>
        <taxon>Camarodonta</taxon>
        <taxon>Echinidea</taxon>
        <taxon>Strongylocentrotidae</taxon>
        <taxon>Strongylocentrotus</taxon>
    </lineage>
</organism>
<dbReference type="AlphaFoldDB" id="A0A7M7N6P8"/>
<evidence type="ECO:0000313" key="4">
    <source>
        <dbReference type="Proteomes" id="UP000007110"/>
    </source>
</evidence>
<dbReference type="KEGG" id="spu:582477"/>
<evidence type="ECO:0000313" key="3">
    <source>
        <dbReference type="EnsemblMetazoa" id="XP_030831816"/>
    </source>
</evidence>
<evidence type="ECO:0000256" key="1">
    <source>
        <dbReference type="ARBA" id="ARBA00007461"/>
    </source>
</evidence>
<dbReference type="GeneID" id="582477"/>
<comment type="similarity">
    <text evidence="1">Belongs to the EMC8/EMC9 family.</text>
</comment>
<sequence length="203" mass="22678">MAEYKVKLQAYAKAILHAAKYPHCAVNGVLLADKEKLKDGRCLEFVDCVPFFHHSLALAPMLEVALVQVDAYCQAQGLKIAAYYQANELLKDLEPDSIAVRIADRINDNSSDSCLLMIDNTKLTAGCEKCVLRLHTLQDGKWGYRGAQASSLKLDNSDTTLRVTADLLRSRAYNELVDFDTHLGDITKEWQNLELNTQIENCS</sequence>
<dbReference type="PROSITE" id="PS50249">
    <property type="entry name" value="MPN"/>
    <property type="match status" value="1"/>
</dbReference>
<accession>A0A7M7N6P8</accession>
<feature type="domain" description="MPN" evidence="2">
    <location>
        <begin position="4"/>
        <end position="138"/>
    </location>
</feature>
<dbReference type="CTD" id="10328"/>
<protein>
    <recommendedName>
        <fullName evidence="2">MPN domain-containing protein</fullName>
    </recommendedName>
</protein>
<dbReference type="GO" id="GO:0072546">
    <property type="term" value="C:EMC complex"/>
    <property type="evidence" value="ECO:0000318"/>
    <property type="project" value="GO_Central"/>
</dbReference>
<reference evidence="3" key="2">
    <citation type="submission" date="2021-01" db="UniProtKB">
        <authorList>
            <consortium name="EnsemblMetazoa"/>
        </authorList>
    </citation>
    <scope>IDENTIFICATION</scope>
</reference>